<evidence type="ECO:0000256" key="3">
    <source>
        <dbReference type="SAM" id="Phobius"/>
    </source>
</evidence>
<keyword evidence="6" id="KW-1185">Reference proteome</keyword>
<proteinExistence type="inferred from homology"/>
<dbReference type="eggNOG" id="COG1989">
    <property type="taxonomic scope" value="Bacteria"/>
</dbReference>
<feature type="transmembrane region" description="Helical" evidence="3">
    <location>
        <begin position="45"/>
        <end position="65"/>
    </location>
</feature>
<accession>K6VTP9</accession>
<dbReference type="EMBL" id="CP001560">
    <property type="protein sequence ID" value="AFJ46509.1"/>
    <property type="molecule type" value="Genomic_DNA"/>
</dbReference>
<accession>I2B7K5</accession>
<dbReference type="KEGG" id="ebt:EBL_c14070"/>
<dbReference type="GO" id="GO:0006465">
    <property type="term" value="P:signal peptide processing"/>
    <property type="evidence" value="ECO:0007669"/>
    <property type="project" value="TreeGrafter"/>
</dbReference>
<dbReference type="RefSeq" id="WP_002439917.1">
    <property type="nucleotide sequence ID" value="NC_017910.1"/>
</dbReference>
<dbReference type="AlphaFoldDB" id="I2B7K5"/>
<dbReference type="InterPro" id="IPR014032">
    <property type="entry name" value="Peptidase_A24A_bac"/>
</dbReference>
<evidence type="ECO:0000313" key="6">
    <source>
        <dbReference type="Proteomes" id="UP000001955"/>
    </source>
</evidence>
<feature type="transmembrane region" description="Helical" evidence="3">
    <location>
        <begin position="6"/>
        <end position="24"/>
    </location>
</feature>
<keyword evidence="3" id="KW-1133">Transmembrane helix</keyword>
<dbReference type="InterPro" id="IPR000045">
    <property type="entry name" value="Prepilin_IV_endopep_pep"/>
</dbReference>
<reference evidence="5 6" key="1">
    <citation type="journal article" date="2012" name="J. Bacteriol.">
        <title>Complete genome sequence of the B12-producing Shimwellia blattae strain DSM 4481, isolated from a cockroach.</title>
        <authorList>
            <person name="Brzuszkiewicz E."/>
            <person name="Waschkowitz T."/>
            <person name="Wiezer A."/>
            <person name="Daniel R."/>
        </authorList>
    </citation>
    <scope>NUCLEOTIDE SEQUENCE [LARGE SCALE GENOMIC DNA]</scope>
    <source>
        <strain evidence="6">ATCC 29907 / DSM 4481 / JCM 1650 / NBRC 105725 / CDC 9005-74</strain>
    </source>
</reference>
<dbReference type="Gene3D" id="1.20.120.1220">
    <property type="match status" value="1"/>
</dbReference>
<dbReference type="Proteomes" id="UP000001955">
    <property type="component" value="Chromosome"/>
</dbReference>
<dbReference type="HOGENOM" id="CLU_1304183_0_0_6"/>
<dbReference type="GO" id="GO:0005886">
    <property type="term" value="C:plasma membrane"/>
    <property type="evidence" value="ECO:0007669"/>
    <property type="project" value="TreeGrafter"/>
</dbReference>
<evidence type="ECO:0000256" key="1">
    <source>
        <dbReference type="ARBA" id="ARBA00005801"/>
    </source>
</evidence>
<dbReference type="GO" id="GO:0004190">
    <property type="term" value="F:aspartic-type endopeptidase activity"/>
    <property type="evidence" value="ECO:0007669"/>
    <property type="project" value="InterPro"/>
</dbReference>
<dbReference type="PATRIC" id="fig|630626.3.peg.1360"/>
<keyword evidence="3" id="KW-0472">Membrane</keyword>
<comment type="similarity">
    <text evidence="1 2">Belongs to the peptidase A24 family.</text>
</comment>
<sequence length="211" mass="21438">MAWLMITLAGMAGGVLVYGLVLILPRQILASVPGGPGTGYSRGRCLVAGLGGAILALVMVALFPATARAESWLLAAALVALAAIDLRHGLLPDRLTQPLLWGGLLLALPGPGPAITGAALGYGLLWATGRGFYLFTGREGLGYGDVKLAAALGAWLGPALLPGCLFLAALFGLLHGAALWLTGQRPQTIPFGPSLALAGWGGWLGQLSVAL</sequence>
<dbReference type="PRINTS" id="PR00864">
    <property type="entry name" value="PREPILNPTASE"/>
</dbReference>
<dbReference type="PANTHER" id="PTHR30487">
    <property type="entry name" value="TYPE 4 PREPILIN-LIKE PROTEINS LEADER PEPTIDE-PROCESSING ENZYME"/>
    <property type="match status" value="1"/>
</dbReference>
<evidence type="ECO:0000313" key="5">
    <source>
        <dbReference type="EMBL" id="AFJ46509.1"/>
    </source>
</evidence>
<dbReference type="PANTHER" id="PTHR30487:SF0">
    <property type="entry name" value="PREPILIN LEADER PEPTIDASE_N-METHYLTRANSFERASE-RELATED"/>
    <property type="match status" value="1"/>
</dbReference>
<feature type="transmembrane region" description="Helical" evidence="3">
    <location>
        <begin position="71"/>
        <end position="87"/>
    </location>
</feature>
<evidence type="ECO:0000259" key="4">
    <source>
        <dbReference type="Pfam" id="PF01478"/>
    </source>
</evidence>
<gene>
    <name evidence="5" type="ordered locus">EBL_c14070</name>
</gene>
<name>I2B7K5_SHIBC</name>
<feature type="transmembrane region" description="Helical" evidence="3">
    <location>
        <begin position="159"/>
        <end position="181"/>
    </location>
</feature>
<dbReference type="STRING" id="630626.EBL_c14070"/>
<organism evidence="5 6">
    <name type="scientific">Shimwellia blattae (strain ATCC 29907 / DSM 4481 / JCM 1650 / NBRC 105725 / CDC 9005-74)</name>
    <name type="common">Escherichia blattae</name>
    <dbReference type="NCBI Taxonomy" id="630626"/>
    <lineage>
        <taxon>Bacteria</taxon>
        <taxon>Pseudomonadati</taxon>
        <taxon>Pseudomonadota</taxon>
        <taxon>Gammaproteobacteria</taxon>
        <taxon>Enterobacterales</taxon>
        <taxon>Enterobacteriaceae</taxon>
        <taxon>Shimwellia</taxon>
    </lineage>
</organism>
<protein>
    <submittedName>
        <fullName evidence="5">Putative membrane protein</fullName>
    </submittedName>
</protein>
<evidence type="ECO:0000256" key="2">
    <source>
        <dbReference type="RuleBase" id="RU003793"/>
    </source>
</evidence>
<dbReference type="InterPro" id="IPR050882">
    <property type="entry name" value="Prepilin_peptidase/N-MTase"/>
</dbReference>
<keyword evidence="3" id="KW-0812">Transmembrane</keyword>
<feature type="domain" description="Prepilin type IV endopeptidase peptidase" evidence="4">
    <location>
        <begin position="72"/>
        <end position="176"/>
    </location>
</feature>
<dbReference type="Pfam" id="PF01478">
    <property type="entry name" value="Peptidase_A24"/>
    <property type="match status" value="1"/>
</dbReference>
<feature type="transmembrane region" description="Helical" evidence="3">
    <location>
        <begin position="99"/>
        <end position="125"/>
    </location>
</feature>